<dbReference type="InterPro" id="IPR045220">
    <property type="entry name" value="FRHB/FDHB/HCAR-like"/>
</dbReference>
<dbReference type="AlphaFoldDB" id="B8GGD5"/>
<evidence type="ECO:0000256" key="4">
    <source>
        <dbReference type="ARBA" id="ARBA00023004"/>
    </source>
</evidence>
<dbReference type="eggNOG" id="arCOG07822">
    <property type="taxonomic scope" value="Archaea"/>
</dbReference>
<dbReference type="RefSeq" id="WP_012617509.1">
    <property type="nucleotide sequence ID" value="NC_011832.1"/>
</dbReference>
<evidence type="ECO:0000256" key="5">
    <source>
        <dbReference type="ARBA" id="ARBA00023014"/>
    </source>
</evidence>
<evidence type="ECO:0000256" key="1">
    <source>
        <dbReference type="ARBA" id="ARBA00001974"/>
    </source>
</evidence>
<keyword evidence="3" id="KW-0560">Oxidoreductase</keyword>
<evidence type="ECO:0000256" key="3">
    <source>
        <dbReference type="ARBA" id="ARBA00023002"/>
    </source>
</evidence>
<feature type="domain" description="4Fe-4S ferredoxin-type" evidence="6">
    <location>
        <begin position="6"/>
        <end position="35"/>
    </location>
</feature>
<dbReference type="Pfam" id="PF00037">
    <property type="entry name" value="Fer4"/>
    <property type="match status" value="1"/>
</dbReference>
<dbReference type="Pfam" id="PF04432">
    <property type="entry name" value="FrhB_FdhB_C"/>
    <property type="match status" value="1"/>
</dbReference>
<dbReference type="PROSITE" id="PS00198">
    <property type="entry name" value="4FE4S_FER_1"/>
    <property type="match status" value="1"/>
</dbReference>
<keyword evidence="5" id="KW-0411">Iron-sulfur</keyword>
<dbReference type="Pfam" id="PF04422">
    <property type="entry name" value="FrhB_FdhB_N"/>
    <property type="match status" value="1"/>
</dbReference>
<dbReference type="HOGENOM" id="CLU_339708_0_0_2"/>
<evidence type="ECO:0000313" key="8">
    <source>
        <dbReference type="Proteomes" id="UP000002457"/>
    </source>
</evidence>
<proteinExistence type="predicted"/>
<dbReference type="SUPFAM" id="SSF54862">
    <property type="entry name" value="4Fe-4S ferredoxins"/>
    <property type="match status" value="1"/>
</dbReference>
<dbReference type="GO" id="GO:0051536">
    <property type="term" value="F:iron-sulfur cluster binding"/>
    <property type="evidence" value="ECO:0007669"/>
    <property type="project" value="UniProtKB-KW"/>
</dbReference>
<dbReference type="InterPro" id="IPR007525">
    <property type="entry name" value="FrhB_FdhB_C"/>
</dbReference>
<dbReference type="SUPFAM" id="SSF75005">
    <property type="entry name" value="Arabinanase/levansucrase/invertase"/>
    <property type="match status" value="1"/>
</dbReference>
<evidence type="ECO:0000313" key="7">
    <source>
        <dbReference type="EMBL" id="ACL16190.1"/>
    </source>
</evidence>
<dbReference type="Gene3D" id="3.30.70.20">
    <property type="match status" value="1"/>
</dbReference>
<keyword evidence="4" id="KW-0408">Iron</keyword>
<dbReference type="EMBL" id="CP001338">
    <property type="protein sequence ID" value="ACL16190.1"/>
    <property type="molecule type" value="Genomic_DNA"/>
</dbReference>
<gene>
    <name evidence="7" type="ordered locus">Mpal_0828</name>
</gene>
<comment type="cofactor">
    <cofactor evidence="1">
        <name>FAD</name>
        <dbReference type="ChEBI" id="CHEBI:57692"/>
    </cofactor>
</comment>
<dbReference type="eggNOG" id="arCOG02652">
    <property type="taxonomic scope" value="Archaea"/>
</dbReference>
<evidence type="ECO:0000256" key="2">
    <source>
        <dbReference type="ARBA" id="ARBA00022723"/>
    </source>
</evidence>
<dbReference type="InterPro" id="IPR007516">
    <property type="entry name" value="Co_F420_Hydgase/DH_bsu_N"/>
</dbReference>
<dbReference type="Proteomes" id="UP000002457">
    <property type="component" value="Chromosome"/>
</dbReference>
<keyword evidence="2" id="KW-0479">Metal-binding</keyword>
<dbReference type="PROSITE" id="PS51379">
    <property type="entry name" value="4FE4S_FER_2"/>
    <property type="match status" value="2"/>
</dbReference>
<sequence length="836" mass="94325">MKSSVIATVVENGLCIGCGLCAALCPTGSLTMQWNLNGEYNPKETKPCTIACGLCLRICPFADTGEDEDSIGKGLYGGVPGIDHRPETGYYLAVYRGYSERYRPASSSGGVATWILDSLLAAGVVDHIVCVVPTGDPERLFAFQVFETREDVRSGAGSAYYPVELSAVVRHILETPGRYAVTGLPCFIKAIRLAQQRNATLRERVVVCVGLTCGQLKSRHFTDYIASLAGVTGKVTGVCYRGKSPDQPASNYHYRFTTADRNERKIFWNDGIAEAWTNLWFTPKACCYCDDIFAECADVTCMDAWLPEYSRDYRGTNLVIIRSPLLQDLISRGIMDGELQADPAHIQDVIRSQAGVIEFKRRSLTYRLHLGLKRGEKVPGKRVGPERPPRFIQREVVMKDHVRASVQSLWIKNPSAEHLREKMWLSMKLLAFRSRMIRIITLPMRGTRHIYRTKIPGILKKNSINDSYIQSPSHATILQNARESLNIPTYDGSNQMVHPSVIDFLAEHGLPQWGGFRFWMVITPYPYGNDASENPSIYTSNDGINWFVPPRINNPIDYAPGGWDQGFNNDPDMVYDPDQDEIRVYFRFASTDHLNVKLVRISNDHGVSEPITVISQSPWTQSDNTHRSLCIWRESSRRWHMWGGGGTKTPPYNLFYRFSEDGIHWESPIICLNDEGNDPFQALGYSSWHISCKPNYCEDRIEFLSYATPVSSEGKGVLLYAECSMGSPTLFRTPIVQPILRPSEYGWDNGTLYRCSFCITNTGGCYYYRIWYSAESHNNIWKLGYTGGYIGTEYNNDQKSPVHEKNGEPTSCHGRFRDSIQDLHCSFHSRDTGGDF</sequence>
<dbReference type="InterPro" id="IPR023296">
    <property type="entry name" value="Glyco_hydro_beta-prop_sf"/>
</dbReference>
<reference evidence="7 8" key="1">
    <citation type="journal article" date="2015" name="Genome Announc.">
        <title>Complete Genome Sequence of Methanosphaerula palustris E1-9CT, a Hydrogenotrophic Methanogen Isolated from a Minerotrophic Fen Peatland.</title>
        <authorList>
            <person name="Cadillo-Quiroz H."/>
            <person name="Browne P."/>
            <person name="Kyrpides N."/>
            <person name="Woyke T."/>
            <person name="Goodwin L."/>
            <person name="Detter C."/>
            <person name="Yavitt J.B."/>
            <person name="Zinder S.H."/>
        </authorList>
    </citation>
    <scope>NUCLEOTIDE SEQUENCE [LARGE SCALE GENOMIC DNA]</scope>
    <source>
        <strain evidence="8">ATCC BAA-1556 / DSM 19958 / E1-9c</strain>
    </source>
</reference>
<feature type="domain" description="4Fe-4S ferredoxin-type" evidence="6">
    <location>
        <begin position="38"/>
        <end position="69"/>
    </location>
</feature>
<name>B8GGD5_METPE</name>
<dbReference type="InterPro" id="IPR017900">
    <property type="entry name" value="4Fe4S_Fe_S_CS"/>
</dbReference>
<keyword evidence="8" id="KW-1185">Reference proteome</keyword>
<dbReference type="PANTHER" id="PTHR31332:SF6">
    <property type="entry name" value="FORMATE DEHYDROGENASE SUBUNIT BETA"/>
    <property type="match status" value="1"/>
</dbReference>
<organism evidence="7 8">
    <name type="scientific">Methanosphaerula palustris (strain ATCC BAA-1556 / DSM 19958 / E1-9c)</name>
    <dbReference type="NCBI Taxonomy" id="521011"/>
    <lineage>
        <taxon>Archaea</taxon>
        <taxon>Methanobacteriati</taxon>
        <taxon>Methanobacteriota</taxon>
        <taxon>Stenosarchaea group</taxon>
        <taxon>Methanomicrobia</taxon>
        <taxon>Methanomicrobiales</taxon>
        <taxon>Methanoregulaceae</taxon>
        <taxon>Methanosphaerula</taxon>
    </lineage>
</organism>
<dbReference type="PANTHER" id="PTHR31332">
    <property type="entry name" value="7-HYDROXYMETHYL CHLOROPHYLL A REDUCTASE, CHLOROPLASTIC"/>
    <property type="match status" value="1"/>
</dbReference>
<accession>B8GGD5</accession>
<dbReference type="GeneID" id="56086449"/>
<protein>
    <submittedName>
        <fullName evidence="7">4Fe-4S ferredoxin iron-sulfur binding domain protein</fullName>
    </submittedName>
</protein>
<dbReference type="STRING" id="521011.Mpal_0828"/>
<evidence type="ECO:0000259" key="6">
    <source>
        <dbReference type="PROSITE" id="PS51379"/>
    </source>
</evidence>
<dbReference type="OrthoDB" id="38261at2157"/>
<dbReference type="InterPro" id="IPR017896">
    <property type="entry name" value="4Fe4S_Fe-S-bd"/>
</dbReference>
<dbReference type="GO" id="GO:0052592">
    <property type="term" value="F:oxidoreductase activity, acting on CH or CH2 groups, with an iron-sulfur protein as acceptor"/>
    <property type="evidence" value="ECO:0007669"/>
    <property type="project" value="TreeGrafter"/>
</dbReference>
<dbReference type="GO" id="GO:0046872">
    <property type="term" value="F:metal ion binding"/>
    <property type="evidence" value="ECO:0007669"/>
    <property type="project" value="UniProtKB-KW"/>
</dbReference>
<dbReference type="KEGG" id="mpl:Mpal_0828"/>